<evidence type="ECO:0000313" key="3">
    <source>
        <dbReference type="EMBL" id="CRZ02192.1"/>
    </source>
</evidence>
<comment type="similarity">
    <text evidence="1">Belongs to the 'GDXG' lipolytic enzyme family.</text>
</comment>
<dbReference type="GO" id="GO:0019433">
    <property type="term" value="P:triglyceride catabolic process"/>
    <property type="evidence" value="ECO:0007669"/>
    <property type="project" value="TreeGrafter"/>
</dbReference>
<sequence>VFGPLEKPQSRLRVRYLSSKFSSKVAESIRQYQERGAPRSHDSNIWTSILNSGSKPIEEEDNKGPDKVVSNDEPLILHFHGGGFVAQSSFSHQSYTRQWA</sequence>
<evidence type="ECO:0000256" key="2">
    <source>
        <dbReference type="SAM" id="MobiDB-lite"/>
    </source>
</evidence>
<evidence type="ECO:0008006" key="4">
    <source>
        <dbReference type="Google" id="ProtNLM"/>
    </source>
</evidence>
<feature type="compositionally biased region" description="Basic and acidic residues" evidence="2">
    <location>
        <begin position="33"/>
        <end position="42"/>
    </location>
</feature>
<reference evidence="3" key="1">
    <citation type="submission" date="2015-04" db="EMBL/GenBank/DDBJ databases">
        <title>The genome sequence of the plant pathogenic Rhizarian Plasmodiophora brassicae reveals insights in its biotrophic life cycle and the origin of chitin synthesis.</title>
        <authorList>
            <person name="Schwelm A."/>
            <person name="Fogelqvist J."/>
            <person name="Knaust A."/>
            <person name="Julke S."/>
            <person name="Lilja T."/>
            <person name="Dhandapani V."/>
            <person name="Bonilla-Rosso G."/>
            <person name="Karlsson M."/>
            <person name="Shevchenko A."/>
            <person name="Choi S.R."/>
            <person name="Kim H.G."/>
            <person name="Park J.Y."/>
            <person name="Lim Y.P."/>
            <person name="Ludwig-Muller J."/>
            <person name="Dixelius C."/>
        </authorList>
    </citation>
    <scope>NUCLEOTIDE SEQUENCE</scope>
    <source>
        <tissue evidence="3">Potato root galls</tissue>
    </source>
</reference>
<evidence type="ECO:0000256" key="1">
    <source>
        <dbReference type="ARBA" id="ARBA00010515"/>
    </source>
</evidence>
<dbReference type="GO" id="GO:0004806">
    <property type="term" value="F:triacylglycerol lipase activity"/>
    <property type="evidence" value="ECO:0007669"/>
    <property type="project" value="TreeGrafter"/>
</dbReference>
<proteinExistence type="inferred from homology"/>
<dbReference type="Gene3D" id="3.40.50.1820">
    <property type="entry name" value="alpha/beta hydrolase"/>
    <property type="match status" value="1"/>
</dbReference>
<dbReference type="PROSITE" id="PS01173">
    <property type="entry name" value="LIPASE_GDXG_HIS"/>
    <property type="match status" value="1"/>
</dbReference>
<organism evidence="3">
    <name type="scientific">Spongospora subterranea</name>
    <dbReference type="NCBI Taxonomy" id="70186"/>
    <lineage>
        <taxon>Eukaryota</taxon>
        <taxon>Sar</taxon>
        <taxon>Rhizaria</taxon>
        <taxon>Endomyxa</taxon>
        <taxon>Phytomyxea</taxon>
        <taxon>Plasmodiophorida</taxon>
        <taxon>Plasmodiophoridae</taxon>
        <taxon>Spongospora</taxon>
    </lineage>
</organism>
<name>A0A0H5QKN7_9EUKA</name>
<feature type="compositionally biased region" description="Polar residues" evidence="2">
    <location>
        <begin position="43"/>
        <end position="54"/>
    </location>
</feature>
<feature type="non-terminal residue" evidence="3">
    <location>
        <position position="100"/>
    </location>
</feature>
<dbReference type="PANTHER" id="PTHR23025:SF3">
    <property type="entry name" value="HORMONE-SENSITIVE LIPASE"/>
    <property type="match status" value="1"/>
</dbReference>
<dbReference type="AlphaFoldDB" id="A0A0H5QKN7"/>
<feature type="region of interest" description="Disordered" evidence="2">
    <location>
        <begin position="33"/>
        <end position="70"/>
    </location>
</feature>
<feature type="non-terminal residue" evidence="3">
    <location>
        <position position="1"/>
    </location>
</feature>
<dbReference type="PANTHER" id="PTHR23025">
    <property type="entry name" value="TRIACYLGLYCEROL LIPASE"/>
    <property type="match status" value="1"/>
</dbReference>
<protein>
    <recommendedName>
        <fullName evidence="4">Alpha/beta hydrolase fold-3 domain-containing protein</fullName>
    </recommendedName>
</protein>
<dbReference type="GO" id="GO:0005829">
    <property type="term" value="C:cytosol"/>
    <property type="evidence" value="ECO:0007669"/>
    <property type="project" value="TreeGrafter"/>
</dbReference>
<dbReference type="EMBL" id="HACM01001750">
    <property type="protein sequence ID" value="CRZ02192.1"/>
    <property type="molecule type" value="Transcribed_RNA"/>
</dbReference>
<accession>A0A0H5QKN7</accession>
<dbReference type="InterPro" id="IPR002168">
    <property type="entry name" value="Lipase_GDXG_HIS_AS"/>
</dbReference>
<dbReference type="InterPro" id="IPR029058">
    <property type="entry name" value="AB_hydrolase_fold"/>
</dbReference>
<dbReference type="GO" id="GO:0004771">
    <property type="term" value="F:sterol ester esterase activity"/>
    <property type="evidence" value="ECO:0007669"/>
    <property type="project" value="TreeGrafter"/>
</dbReference>